<dbReference type="GO" id="GO:0005658">
    <property type="term" value="C:alpha DNA polymerase:primase complex"/>
    <property type="evidence" value="ECO:0007669"/>
    <property type="project" value="TreeGrafter"/>
</dbReference>
<dbReference type="GO" id="GO:0003697">
    <property type="term" value="F:single-stranded DNA binding"/>
    <property type="evidence" value="ECO:0007669"/>
    <property type="project" value="TreeGrafter"/>
</dbReference>
<dbReference type="PANTHER" id="PTHR45861:SF1">
    <property type="entry name" value="DNA POLYMERASE ALPHA CATALYTIC SUBUNIT"/>
    <property type="match status" value="1"/>
</dbReference>
<organism evidence="18">
    <name type="scientific">Culicoides sonorensis</name>
    <name type="common">Biting midge</name>
    <dbReference type="NCBI Taxonomy" id="179676"/>
    <lineage>
        <taxon>Eukaryota</taxon>
        <taxon>Metazoa</taxon>
        <taxon>Ecdysozoa</taxon>
        <taxon>Arthropoda</taxon>
        <taxon>Hexapoda</taxon>
        <taxon>Insecta</taxon>
        <taxon>Pterygota</taxon>
        <taxon>Neoptera</taxon>
        <taxon>Endopterygota</taxon>
        <taxon>Diptera</taxon>
        <taxon>Nematocera</taxon>
        <taxon>Chironomoidea</taxon>
        <taxon>Ceratopogonidae</taxon>
        <taxon>Ceratopogoninae</taxon>
        <taxon>Culicoides</taxon>
        <taxon>Monoculicoides</taxon>
    </lineage>
</organism>
<dbReference type="Pfam" id="PF00136">
    <property type="entry name" value="DNA_pol_B"/>
    <property type="match status" value="1"/>
</dbReference>
<sequence length="1240" mass="142614">MENNGENHRPKRRRVDKRSAALEKMRNLKGKKNKYKIDELENVYDMVDEDEYAKKVSLQAAEHWIDEDGVAEYIEDGREIFDEEEEQDERVSKSIVSQKTNMKEIDLHDPNTVKLSKYFTKEKVKSINNIKNETSVGKDSLLENILNQMENENKNFNILENEVKTHPQESLDASNKISAASGIEKQFCEKKIDNESFQHSTKKNLQTKEINLKNSTEMLKFWLWDIWEDNVKKPGHLFLFGRTEINGEFISTCIQISNVERCLYLLPRTRHLDTNDRVTMKDVYEEITSITNSLGIDVYKCKTVTKHFAFQIPDVDIPHTSEYLMVRYNGGLKVPKPNGAYKTISYIFGCNSSSTETFLIERCIKGPCWISVSNYKVIESSTSYCKLQLLCLSTSSITVLKDKHDPPPPLIVLGLNLRVVPHSRTKTEIVAISCLVNNNFSIDKDSQNEVFTEHFCLLSHPSDVTFPIGFHNAIKTSKYTNIQVCDSERGLLACFLAKLQSVDPDVIVTQDANARQLDVLCSNLINLKVSQISRIGRLRMANITSSRKIEDYFIGRMIVDVKTSAEELQRLRSFDMNSLCRAILKLPDDARKDIYPNDIPKMYSTTEKLIEFINLTMQDTLYSLQIMIELEILPLALQITNISGNLMSSTLRGGRSERNEWLLLHAFSEKDYIVPDKYHKEKKTLDSLDIAPGKKKAQYAGGLVLDPVKGFYDKYVLLMDFNSLYPSIIQEYNICFTTIICKDNEVSLPDPAAEVGILPKQIKKLVESRRQVKSLLAQPDLPKNLKSKYNIRQKALKLTANSMYGCLGFPQSRFYAQHIASLITQKGREILTNTKATVEKLQYIVVYGDTDSIMVLTNSTNYDEVYEKGAHIKQTVNKLYRHIELDIDGIFKYLLLLKKKKYAALTISKNNYGDLVEIPEFKGLDIVRRDWCKFAQKVGENVLKEILSDIPMEKRVENIHSYLRNVSKDLQENKIETECLQITKQLSQSVGEYRNTAYSLPHVQVAMRMNITMNRNFKKGDVVGYVHPIVTRIIEPLNETDAVKIAECLGLDMKKFKTSSPYQNDDNDQSILLKKTNAERFRLCNKFVFTCQICKKPNPVFESICKKPNPVFESVKMENNKRKSVFENCVNTNCNSKPIQFGSSIVNELLVDIQMVLQRFYENWLICNDPLCNNNTKDFSHVSFQGNSLCTICKKGTLIRQFTEMELFNQLDYYKQMFTLDERDINVPFFAILLPTQIKC</sequence>
<evidence type="ECO:0000259" key="14">
    <source>
        <dbReference type="Pfam" id="PF00136"/>
    </source>
</evidence>
<protein>
    <recommendedName>
        <fullName evidence="12">DNA polymerase</fullName>
        <ecNumber evidence="12">2.7.7.7</ecNumber>
    </recommendedName>
</protein>
<evidence type="ECO:0000256" key="3">
    <source>
        <dbReference type="ARBA" id="ARBA00022679"/>
    </source>
</evidence>
<dbReference type="GO" id="GO:0006272">
    <property type="term" value="P:leading strand elongation"/>
    <property type="evidence" value="ECO:0007669"/>
    <property type="project" value="TreeGrafter"/>
</dbReference>
<keyword evidence="4 12" id="KW-0548">Nucleotidyltransferase</keyword>
<dbReference type="AlphaFoldDB" id="A0A336N3Y9"/>
<dbReference type="GO" id="GO:0000166">
    <property type="term" value="F:nucleotide binding"/>
    <property type="evidence" value="ECO:0007669"/>
    <property type="project" value="InterPro"/>
</dbReference>
<reference evidence="18" key="1">
    <citation type="submission" date="2018-07" db="EMBL/GenBank/DDBJ databases">
        <authorList>
            <person name="Quirk P.G."/>
            <person name="Krulwich T.A."/>
        </authorList>
    </citation>
    <scope>NUCLEOTIDE SEQUENCE</scope>
</reference>
<comment type="similarity">
    <text evidence="2 12">Belongs to the DNA polymerase type-B family.</text>
</comment>
<dbReference type="OMA" id="MTKMNVG"/>
<dbReference type="Pfam" id="PF08996">
    <property type="entry name" value="zf-DNA_Pol"/>
    <property type="match status" value="1"/>
</dbReference>
<dbReference type="GO" id="GO:0003887">
    <property type="term" value="F:DNA-directed DNA polymerase activity"/>
    <property type="evidence" value="ECO:0007669"/>
    <property type="project" value="UniProtKB-KW"/>
</dbReference>
<dbReference type="CDD" id="cd05532">
    <property type="entry name" value="POLBc_alpha"/>
    <property type="match status" value="1"/>
</dbReference>
<keyword evidence="5 12" id="KW-0235">DNA replication</keyword>
<dbReference type="GO" id="GO:0008270">
    <property type="term" value="F:zinc ion binding"/>
    <property type="evidence" value="ECO:0007669"/>
    <property type="project" value="UniProtKB-KW"/>
</dbReference>
<dbReference type="GO" id="GO:0003682">
    <property type="term" value="F:chromatin binding"/>
    <property type="evidence" value="ECO:0007669"/>
    <property type="project" value="TreeGrafter"/>
</dbReference>
<dbReference type="InterPro" id="IPR006133">
    <property type="entry name" value="DNA-dir_DNA_pol_B_exonuc"/>
</dbReference>
<evidence type="ECO:0000256" key="6">
    <source>
        <dbReference type="ARBA" id="ARBA00022723"/>
    </source>
</evidence>
<feature type="domain" description="DNA-directed DNA polymerase family B exonuclease" evidence="15">
    <location>
        <begin position="347"/>
        <end position="579"/>
    </location>
</feature>
<evidence type="ECO:0000259" key="16">
    <source>
        <dbReference type="Pfam" id="PF08996"/>
    </source>
</evidence>
<dbReference type="PANTHER" id="PTHR45861">
    <property type="entry name" value="DNA POLYMERASE ALPHA CATALYTIC SUBUNIT"/>
    <property type="match status" value="1"/>
</dbReference>
<evidence type="ECO:0000256" key="2">
    <source>
        <dbReference type="ARBA" id="ARBA00005755"/>
    </source>
</evidence>
<dbReference type="SMART" id="SM00486">
    <property type="entry name" value="POLBc"/>
    <property type="match status" value="1"/>
</dbReference>
<name>A0A336N3Y9_CULSO</name>
<dbReference type="InterPro" id="IPR038256">
    <property type="entry name" value="Pol_alpha_znc_sf"/>
</dbReference>
<dbReference type="CDD" id="cd05776">
    <property type="entry name" value="DNA_polB_alpha_exo"/>
    <property type="match status" value="1"/>
</dbReference>
<evidence type="ECO:0000256" key="9">
    <source>
        <dbReference type="ARBA" id="ARBA00022932"/>
    </source>
</evidence>
<dbReference type="InterPro" id="IPR045846">
    <property type="entry name" value="POLBc_alpha"/>
</dbReference>
<keyword evidence="9 12" id="KW-0239">DNA-directed DNA polymerase</keyword>
<feature type="region of interest" description="Disordered" evidence="13">
    <location>
        <begin position="1"/>
        <end position="20"/>
    </location>
</feature>
<gene>
    <name evidence="18" type="primary">CSON006094</name>
</gene>
<dbReference type="Gene3D" id="1.10.132.60">
    <property type="entry name" value="DNA polymerase family B, C-terminal domain"/>
    <property type="match status" value="1"/>
</dbReference>
<dbReference type="GO" id="GO:0006273">
    <property type="term" value="P:lagging strand elongation"/>
    <property type="evidence" value="ECO:0007669"/>
    <property type="project" value="TreeGrafter"/>
</dbReference>
<evidence type="ECO:0000259" key="15">
    <source>
        <dbReference type="Pfam" id="PF03104"/>
    </source>
</evidence>
<evidence type="ECO:0000256" key="7">
    <source>
        <dbReference type="ARBA" id="ARBA00022771"/>
    </source>
</evidence>
<feature type="domain" description="DNA polymerase alpha catalytic subunit N-terminal" evidence="17">
    <location>
        <begin position="22"/>
        <end position="82"/>
    </location>
</feature>
<evidence type="ECO:0000256" key="12">
    <source>
        <dbReference type="RuleBase" id="RU000442"/>
    </source>
</evidence>
<proteinExistence type="inferred from homology"/>
<comment type="catalytic activity">
    <reaction evidence="12">
        <text>DNA(n) + a 2'-deoxyribonucleoside 5'-triphosphate = DNA(n+1) + diphosphate</text>
        <dbReference type="Rhea" id="RHEA:22508"/>
        <dbReference type="Rhea" id="RHEA-COMP:17339"/>
        <dbReference type="Rhea" id="RHEA-COMP:17340"/>
        <dbReference type="ChEBI" id="CHEBI:33019"/>
        <dbReference type="ChEBI" id="CHEBI:61560"/>
        <dbReference type="ChEBI" id="CHEBI:173112"/>
        <dbReference type="EC" id="2.7.7.7"/>
    </reaction>
</comment>
<dbReference type="InterPro" id="IPR015088">
    <property type="entry name" value="Znf_DNA-dir_DNA_pol_B_alpha"/>
</dbReference>
<evidence type="ECO:0000313" key="18">
    <source>
        <dbReference type="EMBL" id="SSX33198.1"/>
    </source>
</evidence>
<dbReference type="InterPro" id="IPR042087">
    <property type="entry name" value="DNA_pol_B_thumb"/>
</dbReference>
<accession>A0A336N3Y9</accession>
<dbReference type="SUPFAM" id="SSF56672">
    <property type="entry name" value="DNA/RNA polymerases"/>
    <property type="match status" value="1"/>
</dbReference>
<dbReference type="InterPro" id="IPR017964">
    <property type="entry name" value="DNA-dir_DNA_pol_B_CS"/>
</dbReference>
<evidence type="ECO:0000256" key="1">
    <source>
        <dbReference type="ARBA" id="ARBA00004123"/>
    </source>
</evidence>
<dbReference type="InterPro" id="IPR043502">
    <property type="entry name" value="DNA/RNA_pol_sf"/>
</dbReference>
<dbReference type="Gene3D" id="2.40.50.730">
    <property type="match status" value="1"/>
</dbReference>
<dbReference type="PROSITE" id="PS00116">
    <property type="entry name" value="DNA_POLYMERASE_B"/>
    <property type="match status" value="1"/>
</dbReference>
<keyword evidence="6" id="KW-0479">Metal-binding</keyword>
<dbReference type="VEuPathDB" id="VectorBase:CSON006094"/>
<keyword evidence="8" id="KW-0862">Zinc</keyword>
<keyword evidence="7" id="KW-0863">Zinc-finger</keyword>
<dbReference type="Gene3D" id="3.30.420.10">
    <property type="entry name" value="Ribonuclease H-like superfamily/Ribonuclease H"/>
    <property type="match status" value="1"/>
</dbReference>
<evidence type="ECO:0000256" key="8">
    <source>
        <dbReference type="ARBA" id="ARBA00022833"/>
    </source>
</evidence>
<dbReference type="InterPro" id="IPR024647">
    <property type="entry name" value="DNA_pol_a_cat_su_N"/>
</dbReference>
<keyword evidence="11" id="KW-0539">Nucleus</keyword>
<dbReference type="EC" id="2.7.7.7" evidence="12"/>
<dbReference type="Pfam" id="PF12254">
    <property type="entry name" value="DNA_pol_alpha_N"/>
    <property type="match status" value="1"/>
</dbReference>
<dbReference type="GO" id="GO:0003688">
    <property type="term" value="F:DNA replication origin binding"/>
    <property type="evidence" value="ECO:0007669"/>
    <property type="project" value="TreeGrafter"/>
</dbReference>
<feature type="domain" description="DNA-directed DNA polymerase family B multifunctional" evidence="14">
    <location>
        <begin position="646"/>
        <end position="1026"/>
    </location>
</feature>
<dbReference type="Gene3D" id="3.90.1600.10">
    <property type="entry name" value="Palm domain of DNA polymerase"/>
    <property type="match status" value="2"/>
</dbReference>
<evidence type="ECO:0000259" key="17">
    <source>
        <dbReference type="Pfam" id="PF12254"/>
    </source>
</evidence>
<dbReference type="InterPro" id="IPR036397">
    <property type="entry name" value="RNaseH_sf"/>
</dbReference>
<dbReference type="Gene3D" id="1.10.3200.20">
    <property type="entry name" value="DNA Polymerase alpha, zinc finger"/>
    <property type="match status" value="1"/>
</dbReference>
<dbReference type="PRINTS" id="PR00106">
    <property type="entry name" value="DNAPOLB"/>
</dbReference>
<dbReference type="SUPFAM" id="SSF53098">
    <property type="entry name" value="Ribonuclease H-like"/>
    <property type="match status" value="1"/>
</dbReference>
<evidence type="ECO:0000256" key="10">
    <source>
        <dbReference type="ARBA" id="ARBA00023125"/>
    </source>
</evidence>
<evidence type="ECO:0000256" key="4">
    <source>
        <dbReference type="ARBA" id="ARBA00022695"/>
    </source>
</evidence>
<evidence type="ECO:0000256" key="13">
    <source>
        <dbReference type="SAM" id="MobiDB-lite"/>
    </source>
</evidence>
<evidence type="ECO:0000256" key="5">
    <source>
        <dbReference type="ARBA" id="ARBA00022705"/>
    </source>
</evidence>
<dbReference type="EMBL" id="UFQT01002311">
    <property type="protein sequence ID" value="SSX33198.1"/>
    <property type="molecule type" value="Genomic_DNA"/>
</dbReference>
<dbReference type="NCBIfam" id="TIGR00592">
    <property type="entry name" value="pol2"/>
    <property type="match status" value="1"/>
</dbReference>
<dbReference type="Gene3D" id="3.30.70.2820">
    <property type="match status" value="1"/>
</dbReference>
<dbReference type="InterPro" id="IPR023211">
    <property type="entry name" value="DNA_pol_palm_dom_sf"/>
</dbReference>
<evidence type="ECO:0000256" key="11">
    <source>
        <dbReference type="ARBA" id="ARBA00023242"/>
    </source>
</evidence>
<dbReference type="InterPro" id="IPR006134">
    <property type="entry name" value="DNA-dir_DNA_pol_B_multi_dom"/>
</dbReference>
<dbReference type="Pfam" id="PF03104">
    <property type="entry name" value="DNA_pol_B_exo1"/>
    <property type="match status" value="1"/>
</dbReference>
<dbReference type="GO" id="GO:1902975">
    <property type="term" value="P:mitotic DNA replication initiation"/>
    <property type="evidence" value="ECO:0007669"/>
    <property type="project" value="InterPro"/>
</dbReference>
<keyword evidence="3 12" id="KW-0808">Transferase</keyword>
<keyword evidence="10 12" id="KW-0238">DNA-binding</keyword>
<comment type="subcellular location">
    <subcellularLocation>
        <location evidence="1">Nucleus</location>
    </subcellularLocation>
</comment>
<dbReference type="InterPro" id="IPR012337">
    <property type="entry name" value="RNaseH-like_sf"/>
</dbReference>
<dbReference type="InterPro" id="IPR006172">
    <property type="entry name" value="DNA-dir_DNA_pol_B"/>
</dbReference>
<feature type="domain" description="Zinc finger DNA-directed DNA polymerase family B alpha" evidence="16">
    <location>
        <begin position="1076"/>
        <end position="1222"/>
    </location>
</feature>